<dbReference type="Gene3D" id="1.10.8.10">
    <property type="entry name" value="DNA helicase RuvA subunit, C-terminal domain"/>
    <property type="match status" value="1"/>
</dbReference>
<evidence type="ECO:0000256" key="1">
    <source>
        <dbReference type="SAM" id="MobiDB-lite"/>
    </source>
</evidence>
<dbReference type="CDD" id="cd14279">
    <property type="entry name" value="CUE"/>
    <property type="match status" value="1"/>
</dbReference>
<dbReference type="PANTHER" id="PTHR46535:SF1">
    <property type="entry name" value="NEDD4-BINDING PROTEIN 2"/>
    <property type="match status" value="1"/>
</dbReference>
<evidence type="ECO:0008006" key="6">
    <source>
        <dbReference type="Google" id="ProtNLM"/>
    </source>
</evidence>
<dbReference type="GO" id="GO:0005634">
    <property type="term" value="C:nucleus"/>
    <property type="evidence" value="ECO:0007669"/>
    <property type="project" value="TreeGrafter"/>
</dbReference>
<dbReference type="VEuPathDB" id="FungiDB:ASPGLDRAFT_33928"/>
<dbReference type="PROSITE" id="PS50828">
    <property type="entry name" value="SMR"/>
    <property type="match status" value="1"/>
</dbReference>
<dbReference type="InterPro" id="IPR058864">
    <property type="entry name" value="UBA_10"/>
</dbReference>
<dbReference type="RefSeq" id="XP_022402719.1">
    <property type="nucleotide sequence ID" value="XM_022544376.1"/>
</dbReference>
<evidence type="ECO:0000259" key="2">
    <source>
        <dbReference type="PROSITE" id="PS50828"/>
    </source>
</evidence>
<dbReference type="STRING" id="1160497.A0A1L9VQ33"/>
<dbReference type="PANTHER" id="PTHR46535">
    <property type="entry name" value="NEDD4-BINDING PROTEIN 2"/>
    <property type="match status" value="1"/>
</dbReference>
<feature type="region of interest" description="Disordered" evidence="1">
    <location>
        <begin position="59"/>
        <end position="104"/>
    </location>
</feature>
<dbReference type="SUPFAM" id="SSF160443">
    <property type="entry name" value="SMR domain-like"/>
    <property type="match status" value="1"/>
</dbReference>
<feature type="region of interest" description="Disordered" evidence="1">
    <location>
        <begin position="193"/>
        <end position="244"/>
    </location>
</feature>
<evidence type="ECO:0000313" key="5">
    <source>
        <dbReference type="Proteomes" id="UP000184300"/>
    </source>
</evidence>
<dbReference type="PROSITE" id="PS51140">
    <property type="entry name" value="CUE"/>
    <property type="match status" value="1"/>
</dbReference>
<feature type="domain" description="Smr" evidence="2">
    <location>
        <begin position="463"/>
        <end position="552"/>
    </location>
</feature>
<proteinExistence type="predicted"/>
<dbReference type="Pfam" id="PF08590">
    <property type="entry name" value="DUF1771"/>
    <property type="match status" value="1"/>
</dbReference>
<feature type="compositionally biased region" description="Basic residues" evidence="1">
    <location>
        <begin position="216"/>
        <end position="227"/>
    </location>
</feature>
<dbReference type="InterPro" id="IPR009060">
    <property type="entry name" value="UBA-like_sf"/>
</dbReference>
<gene>
    <name evidence="4" type="ORF">ASPGLDRAFT_33928</name>
</gene>
<dbReference type="AlphaFoldDB" id="A0A1L9VQ33"/>
<name>A0A1L9VQ33_ASPGL</name>
<accession>A0A1L9VQ33</accession>
<evidence type="ECO:0000313" key="4">
    <source>
        <dbReference type="EMBL" id="OJJ86025.1"/>
    </source>
</evidence>
<dbReference type="SUPFAM" id="SSF46934">
    <property type="entry name" value="UBA-like"/>
    <property type="match status" value="1"/>
</dbReference>
<dbReference type="Gene3D" id="3.30.1370.110">
    <property type="match status" value="1"/>
</dbReference>
<dbReference type="Pfam" id="PF26286">
    <property type="entry name" value="UBA_10"/>
    <property type="match status" value="1"/>
</dbReference>
<keyword evidence="5" id="KW-1185">Reference proteome</keyword>
<dbReference type="InterPro" id="IPR013899">
    <property type="entry name" value="DUF1771"/>
</dbReference>
<dbReference type="Pfam" id="PF02845">
    <property type="entry name" value="CUE"/>
    <property type="match status" value="1"/>
</dbReference>
<dbReference type="GO" id="GO:0004519">
    <property type="term" value="F:endonuclease activity"/>
    <property type="evidence" value="ECO:0007669"/>
    <property type="project" value="TreeGrafter"/>
</dbReference>
<dbReference type="InterPro" id="IPR002625">
    <property type="entry name" value="Smr_dom"/>
</dbReference>
<feature type="compositionally biased region" description="Polar residues" evidence="1">
    <location>
        <begin position="88"/>
        <end position="104"/>
    </location>
</feature>
<dbReference type="GeneID" id="34460637"/>
<dbReference type="EMBL" id="KV878893">
    <property type="protein sequence ID" value="OJJ86025.1"/>
    <property type="molecule type" value="Genomic_DNA"/>
</dbReference>
<dbReference type="SMART" id="SM01162">
    <property type="entry name" value="DUF1771"/>
    <property type="match status" value="1"/>
</dbReference>
<reference evidence="5" key="1">
    <citation type="journal article" date="2017" name="Genome Biol.">
        <title>Comparative genomics reveals high biological diversity and specific adaptations in the industrially and medically important fungal genus Aspergillus.</title>
        <authorList>
            <person name="de Vries R.P."/>
            <person name="Riley R."/>
            <person name="Wiebenga A."/>
            <person name="Aguilar-Osorio G."/>
            <person name="Amillis S."/>
            <person name="Uchima C.A."/>
            <person name="Anderluh G."/>
            <person name="Asadollahi M."/>
            <person name="Askin M."/>
            <person name="Barry K."/>
            <person name="Battaglia E."/>
            <person name="Bayram O."/>
            <person name="Benocci T."/>
            <person name="Braus-Stromeyer S.A."/>
            <person name="Caldana C."/>
            <person name="Canovas D."/>
            <person name="Cerqueira G.C."/>
            <person name="Chen F."/>
            <person name="Chen W."/>
            <person name="Choi C."/>
            <person name="Clum A."/>
            <person name="Dos Santos R.A."/>
            <person name="Damasio A.R."/>
            <person name="Diallinas G."/>
            <person name="Emri T."/>
            <person name="Fekete E."/>
            <person name="Flipphi M."/>
            <person name="Freyberg S."/>
            <person name="Gallo A."/>
            <person name="Gournas C."/>
            <person name="Habgood R."/>
            <person name="Hainaut M."/>
            <person name="Harispe M.L."/>
            <person name="Henrissat B."/>
            <person name="Hilden K.S."/>
            <person name="Hope R."/>
            <person name="Hossain A."/>
            <person name="Karabika E."/>
            <person name="Karaffa L."/>
            <person name="Karanyi Z."/>
            <person name="Krasevec N."/>
            <person name="Kuo A."/>
            <person name="Kusch H."/>
            <person name="LaButti K."/>
            <person name="Lagendijk E.L."/>
            <person name="Lapidus A."/>
            <person name="Levasseur A."/>
            <person name="Lindquist E."/>
            <person name="Lipzen A."/>
            <person name="Logrieco A.F."/>
            <person name="MacCabe A."/>
            <person name="Maekelae M.R."/>
            <person name="Malavazi I."/>
            <person name="Melin P."/>
            <person name="Meyer V."/>
            <person name="Mielnichuk N."/>
            <person name="Miskei M."/>
            <person name="Molnar A.P."/>
            <person name="Mule G."/>
            <person name="Ngan C.Y."/>
            <person name="Orejas M."/>
            <person name="Orosz E."/>
            <person name="Ouedraogo J.P."/>
            <person name="Overkamp K.M."/>
            <person name="Park H.-S."/>
            <person name="Perrone G."/>
            <person name="Piumi F."/>
            <person name="Punt P.J."/>
            <person name="Ram A.F."/>
            <person name="Ramon A."/>
            <person name="Rauscher S."/>
            <person name="Record E."/>
            <person name="Riano-Pachon D.M."/>
            <person name="Robert V."/>
            <person name="Roehrig J."/>
            <person name="Ruller R."/>
            <person name="Salamov A."/>
            <person name="Salih N.S."/>
            <person name="Samson R.A."/>
            <person name="Sandor E."/>
            <person name="Sanguinetti M."/>
            <person name="Schuetze T."/>
            <person name="Sepcic K."/>
            <person name="Shelest E."/>
            <person name="Sherlock G."/>
            <person name="Sophianopoulou V."/>
            <person name="Squina F.M."/>
            <person name="Sun H."/>
            <person name="Susca A."/>
            <person name="Todd R.B."/>
            <person name="Tsang A."/>
            <person name="Unkles S.E."/>
            <person name="van de Wiele N."/>
            <person name="van Rossen-Uffink D."/>
            <person name="Oliveira J.V."/>
            <person name="Vesth T.C."/>
            <person name="Visser J."/>
            <person name="Yu J.-H."/>
            <person name="Zhou M."/>
            <person name="Andersen M.R."/>
            <person name="Archer D.B."/>
            <person name="Baker S.E."/>
            <person name="Benoit I."/>
            <person name="Brakhage A.A."/>
            <person name="Braus G.H."/>
            <person name="Fischer R."/>
            <person name="Frisvad J.C."/>
            <person name="Goldman G.H."/>
            <person name="Houbraken J."/>
            <person name="Oakley B."/>
            <person name="Pocsi I."/>
            <person name="Scazzocchio C."/>
            <person name="Seiboth B."/>
            <person name="vanKuyk P.A."/>
            <person name="Wortman J."/>
            <person name="Dyer P.S."/>
            <person name="Grigoriev I.V."/>
        </authorList>
    </citation>
    <scope>NUCLEOTIDE SEQUENCE [LARGE SCALE GENOMIC DNA]</scope>
    <source>
        <strain evidence="5">CBS 516.65</strain>
    </source>
</reference>
<evidence type="ECO:0000259" key="3">
    <source>
        <dbReference type="PROSITE" id="PS51140"/>
    </source>
</evidence>
<dbReference type="GO" id="GO:0043130">
    <property type="term" value="F:ubiquitin binding"/>
    <property type="evidence" value="ECO:0007669"/>
    <property type="project" value="InterPro"/>
</dbReference>
<feature type="domain" description="CUE" evidence="3">
    <location>
        <begin position="144"/>
        <end position="187"/>
    </location>
</feature>
<protein>
    <recommendedName>
        <fullName evidence="6">Smr domain-containing protein</fullName>
    </recommendedName>
</protein>
<sequence length="552" mass="60077">MGEKSDNLFKELEKTYCPPLDAALFTAIVSDYDLSDSDQVQQARDTLDILQLSALEQEDLPFDPSGTSGLGTTSNDIDGIVSDHSASRNDSSGQSQETDLTSEFSSVDMRDRDLFGYSNDRSTSSGSAGYILGADGNITLAGASEEDKVRYLTEMFPSVERFTIQHTLKKSDGDVDRAMDVLLNLAFFDEQPPDEDGGKVLVPKGIDGFQEGSSGKGRKRKTKSKKSKNQELSSPVGSEFDESPSINKWDAGLKDVDFIHSRTSPILKKETVTSTYHANGASLPATIRTLATAHAPKDEKKIHENPVMAAQVAELTQEFPSITPITFAGLLCITRNSTSAANELAAALITRPMTPSVSQLIQFTATPPPLDIEDATPSQRKREARMIRNFDRAHGTAGAHFVAGAEAFSKASMAYRRGRSDRLMGGAAAYYSSIGRDHLERAKHNAAAASDALVDSQSTSTMLDLHGVSVQDAVRISSERVQDWWDALGDTKYMRVREGRAYEGYRIVTGVGRHSHDGTSRLGPAVFKRLVRDGWKVEVGEGVFTVFGVSRR</sequence>
<dbReference type="InterPro" id="IPR052772">
    <property type="entry name" value="Endo/PolyKinase_Domain-Protein"/>
</dbReference>
<dbReference type="OrthoDB" id="443981at2759"/>
<organism evidence="4 5">
    <name type="scientific">Aspergillus glaucus CBS 516.65</name>
    <dbReference type="NCBI Taxonomy" id="1160497"/>
    <lineage>
        <taxon>Eukaryota</taxon>
        <taxon>Fungi</taxon>
        <taxon>Dikarya</taxon>
        <taxon>Ascomycota</taxon>
        <taxon>Pezizomycotina</taxon>
        <taxon>Eurotiomycetes</taxon>
        <taxon>Eurotiomycetidae</taxon>
        <taxon>Eurotiales</taxon>
        <taxon>Aspergillaceae</taxon>
        <taxon>Aspergillus</taxon>
        <taxon>Aspergillus subgen. Aspergillus</taxon>
    </lineage>
</organism>
<feature type="compositionally biased region" description="Polar residues" evidence="1">
    <location>
        <begin position="65"/>
        <end position="76"/>
    </location>
</feature>
<dbReference type="InterPro" id="IPR003892">
    <property type="entry name" value="CUE"/>
</dbReference>
<dbReference type="SMART" id="SM00463">
    <property type="entry name" value="SMR"/>
    <property type="match status" value="1"/>
</dbReference>
<dbReference type="Proteomes" id="UP000184300">
    <property type="component" value="Unassembled WGS sequence"/>
</dbReference>
<dbReference type="InterPro" id="IPR036063">
    <property type="entry name" value="Smr_dom_sf"/>
</dbReference>